<evidence type="ECO:0000256" key="1">
    <source>
        <dbReference type="ARBA" id="ARBA00004496"/>
    </source>
</evidence>
<keyword evidence="2" id="KW-0963">Cytoplasm</keyword>
<reference evidence="10" key="1">
    <citation type="submission" date="2025-08" db="UniProtKB">
        <authorList>
            <consortium name="Ensembl"/>
        </authorList>
    </citation>
    <scope>IDENTIFICATION</scope>
</reference>
<dbReference type="PROSITE" id="PS00518">
    <property type="entry name" value="ZF_RING_1"/>
    <property type="match status" value="1"/>
</dbReference>
<keyword evidence="11" id="KW-1185">Reference proteome</keyword>
<evidence type="ECO:0000313" key="10">
    <source>
        <dbReference type="Ensembl" id="ENSPKIP00000034775.1"/>
    </source>
</evidence>
<evidence type="ECO:0000256" key="3">
    <source>
        <dbReference type="ARBA" id="ARBA00022723"/>
    </source>
</evidence>
<keyword evidence="4 6" id="KW-0863">Zinc-finger</keyword>
<evidence type="ECO:0000313" key="11">
    <source>
        <dbReference type="Proteomes" id="UP000261540"/>
    </source>
</evidence>
<comment type="subcellular location">
    <subcellularLocation>
        <location evidence="1">Cytoplasm</location>
    </subcellularLocation>
</comment>
<dbReference type="GeneTree" id="ENSGT01030000234583"/>
<evidence type="ECO:0000256" key="2">
    <source>
        <dbReference type="ARBA" id="ARBA00022490"/>
    </source>
</evidence>
<dbReference type="Ensembl" id="ENSPKIT00000015697.1">
    <property type="protein sequence ID" value="ENSPKIP00000034775.1"/>
    <property type="gene ID" value="ENSPKIG00000013978.1"/>
</dbReference>
<organism evidence="10 11">
    <name type="scientific">Paramormyrops kingsleyae</name>
    <dbReference type="NCBI Taxonomy" id="1676925"/>
    <lineage>
        <taxon>Eukaryota</taxon>
        <taxon>Metazoa</taxon>
        <taxon>Chordata</taxon>
        <taxon>Craniata</taxon>
        <taxon>Vertebrata</taxon>
        <taxon>Euteleostomi</taxon>
        <taxon>Actinopterygii</taxon>
        <taxon>Neopterygii</taxon>
        <taxon>Teleostei</taxon>
        <taxon>Osteoglossocephala</taxon>
        <taxon>Osteoglossomorpha</taxon>
        <taxon>Osteoglossiformes</taxon>
        <taxon>Mormyridae</taxon>
        <taxon>Paramormyrops</taxon>
    </lineage>
</organism>
<dbReference type="InterPro" id="IPR000315">
    <property type="entry name" value="Znf_B-box"/>
</dbReference>
<evidence type="ECO:0000256" key="4">
    <source>
        <dbReference type="ARBA" id="ARBA00022771"/>
    </source>
</evidence>
<dbReference type="GO" id="GO:0005737">
    <property type="term" value="C:cytoplasm"/>
    <property type="evidence" value="ECO:0007669"/>
    <property type="project" value="UniProtKB-SubCell"/>
</dbReference>
<dbReference type="SMART" id="SM00589">
    <property type="entry name" value="PRY"/>
    <property type="match status" value="1"/>
</dbReference>
<dbReference type="PANTHER" id="PTHR25465:SF41">
    <property type="entry name" value="E3 UBIQUITIN-PROTEIN LIGASE RNF135"/>
    <property type="match status" value="1"/>
</dbReference>
<dbReference type="InterPro" id="IPR006574">
    <property type="entry name" value="PRY"/>
</dbReference>
<dbReference type="PANTHER" id="PTHR25465">
    <property type="entry name" value="B-BOX DOMAIN CONTAINING"/>
    <property type="match status" value="1"/>
</dbReference>
<dbReference type="Proteomes" id="UP000261540">
    <property type="component" value="Unplaced"/>
</dbReference>
<dbReference type="Gene3D" id="2.60.120.920">
    <property type="match status" value="1"/>
</dbReference>
<evidence type="ECO:0000259" key="7">
    <source>
        <dbReference type="PROSITE" id="PS50089"/>
    </source>
</evidence>
<evidence type="ECO:0000259" key="9">
    <source>
        <dbReference type="PROSITE" id="PS50188"/>
    </source>
</evidence>
<dbReference type="InterPro" id="IPR003879">
    <property type="entry name" value="Butyrophylin_SPRY"/>
</dbReference>
<feature type="domain" description="RING-type" evidence="7">
    <location>
        <begin position="14"/>
        <end position="54"/>
    </location>
</feature>
<dbReference type="PROSITE" id="PS50089">
    <property type="entry name" value="ZF_RING_2"/>
    <property type="match status" value="1"/>
</dbReference>
<feature type="domain" description="B30.2/SPRY" evidence="9">
    <location>
        <begin position="272"/>
        <end position="469"/>
    </location>
</feature>
<dbReference type="SUPFAM" id="SSF57850">
    <property type="entry name" value="RING/U-box"/>
    <property type="match status" value="1"/>
</dbReference>
<dbReference type="SUPFAM" id="SSF49899">
    <property type="entry name" value="Concanavalin A-like lectins/glucanases"/>
    <property type="match status" value="1"/>
</dbReference>
<dbReference type="SMART" id="SM00184">
    <property type="entry name" value="RING"/>
    <property type="match status" value="1"/>
</dbReference>
<name>A0A3B3SWL8_9TELE</name>
<dbReference type="PRINTS" id="PR01407">
    <property type="entry name" value="BUTYPHLNCDUF"/>
</dbReference>
<dbReference type="SMART" id="SM00336">
    <property type="entry name" value="BBOX"/>
    <property type="match status" value="1"/>
</dbReference>
<dbReference type="PROSITE" id="PS50119">
    <property type="entry name" value="ZF_BBOX"/>
    <property type="match status" value="1"/>
</dbReference>
<dbReference type="SUPFAM" id="SSF57845">
    <property type="entry name" value="B-box zinc-binding domain"/>
    <property type="match status" value="1"/>
</dbReference>
<dbReference type="InterPro" id="IPR001870">
    <property type="entry name" value="B30.2/SPRY"/>
</dbReference>
<sequence length="488" mass="55279">MSSAVSDLEAELKCAICLSIYRQPVQLGCGHNLCGCCLERLRGGRDSYSCPECRAVFSCRLSTDIQHECLLLEKGSDGKSEEEVPPTVTGCAEHKEPWEFFCCQHKVCLCRSCWEKHREHSWQPLEKAAADRRATLLEEAGRLEQAQALLQDTVDWLQGAQAQLRADRARLREQVSGLFTSIREILTTEEHGILDSIEAEERMEDSRLADRVGEMSSKRDASQQLLAEARALARVELPHWQFITLYHETLDRLQKADVHVRSITVQKRELDSQELLLKWSPSARTPAPRQRLTLDPNTAHCNLSLSSDLRSAEWVEQRRPCPAHPERFRLHPQVLCSQGFTSGQHSWEVTLTGTRRWEVGATCKGPGPSWVDSCIAWALRWDGRRLQAFEGNTRHSSPLLHSMQQAPGRIRVCLDCEGSMLSFFAIADESAPGKDIRNLLHTFHIKAQGPVFPGFYLEQITKGKNSEPIIRDLLSSAMWIHSVQRELC</sequence>
<dbReference type="Pfam" id="PF00643">
    <property type="entry name" value="zf-B_box"/>
    <property type="match status" value="1"/>
</dbReference>
<dbReference type="Gene3D" id="3.30.40.10">
    <property type="entry name" value="Zinc/RING finger domain, C3HC4 (zinc finger)"/>
    <property type="match status" value="1"/>
</dbReference>
<keyword evidence="3" id="KW-0479">Metal-binding</keyword>
<dbReference type="Pfam" id="PF13765">
    <property type="entry name" value="PRY"/>
    <property type="match status" value="1"/>
</dbReference>
<dbReference type="InterPro" id="IPR043136">
    <property type="entry name" value="B30.2/SPRY_sf"/>
</dbReference>
<dbReference type="InterPro" id="IPR017907">
    <property type="entry name" value="Znf_RING_CS"/>
</dbReference>
<proteinExistence type="predicted"/>
<dbReference type="PROSITE" id="PS50188">
    <property type="entry name" value="B302_SPRY"/>
    <property type="match status" value="1"/>
</dbReference>
<keyword evidence="5" id="KW-0862">Zinc</keyword>
<dbReference type="AlphaFoldDB" id="A0A3B3SWL8"/>
<dbReference type="InterPro" id="IPR013083">
    <property type="entry name" value="Znf_RING/FYVE/PHD"/>
</dbReference>
<feature type="domain" description="B box-type" evidence="8">
    <location>
        <begin position="91"/>
        <end position="125"/>
    </location>
</feature>
<dbReference type="Gene3D" id="3.30.160.60">
    <property type="entry name" value="Classic Zinc Finger"/>
    <property type="match status" value="1"/>
</dbReference>
<evidence type="ECO:0000256" key="6">
    <source>
        <dbReference type="PROSITE-ProRule" id="PRU00024"/>
    </source>
</evidence>
<dbReference type="InterPro" id="IPR051051">
    <property type="entry name" value="E3_ubiq-ligase_TRIM/RNF"/>
</dbReference>
<dbReference type="InterPro" id="IPR001841">
    <property type="entry name" value="Znf_RING"/>
</dbReference>
<protein>
    <recommendedName>
        <fullName evidence="12">Tripartite motif containing 65</fullName>
    </recommendedName>
</protein>
<dbReference type="Pfam" id="PF00097">
    <property type="entry name" value="zf-C3HC4"/>
    <property type="match status" value="1"/>
</dbReference>
<dbReference type="InterPro" id="IPR018957">
    <property type="entry name" value="Znf_C3HC4_RING-type"/>
</dbReference>
<accession>A0A3B3SWL8</accession>
<reference evidence="10" key="2">
    <citation type="submission" date="2025-09" db="UniProtKB">
        <authorList>
            <consortium name="Ensembl"/>
        </authorList>
    </citation>
    <scope>IDENTIFICATION</scope>
</reference>
<evidence type="ECO:0000256" key="5">
    <source>
        <dbReference type="ARBA" id="ARBA00022833"/>
    </source>
</evidence>
<dbReference type="GO" id="GO:0008270">
    <property type="term" value="F:zinc ion binding"/>
    <property type="evidence" value="ECO:0007669"/>
    <property type="project" value="UniProtKB-KW"/>
</dbReference>
<evidence type="ECO:0000259" key="8">
    <source>
        <dbReference type="PROSITE" id="PS50119"/>
    </source>
</evidence>
<evidence type="ECO:0008006" key="12">
    <source>
        <dbReference type="Google" id="ProtNLM"/>
    </source>
</evidence>
<dbReference type="InterPro" id="IPR013320">
    <property type="entry name" value="ConA-like_dom_sf"/>
</dbReference>